<evidence type="ECO:0000259" key="2">
    <source>
        <dbReference type="PROSITE" id="PS50802"/>
    </source>
</evidence>
<feature type="coiled-coil region" evidence="1">
    <location>
        <begin position="280"/>
        <end position="327"/>
    </location>
</feature>
<name>A0A6C0ETB0_9ZZZZ</name>
<evidence type="ECO:0000256" key="1">
    <source>
        <dbReference type="SAM" id="Coils"/>
    </source>
</evidence>
<dbReference type="InterPro" id="IPR037238">
    <property type="entry name" value="YbiA-like_sf"/>
</dbReference>
<reference evidence="3" key="1">
    <citation type="journal article" date="2020" name="Nature">
        <title>Giant virus diversity and host interactions through global metagenomics.</title>
        <authorList>
            <person name="Schulz F."/>
            <person name="Roux S."/>
            <person name="Paez-Espino D."/>
            <person name="Jungbluth S."/>
            <person name="Walsh D.A."/>
            <person name="Denef V.J."/>
            <person name="McMahon K.D."/>
            <person name="Konstantinidis K.T."/>
            <person name="Eloe-Fadrosh E.A."/>
            <person name="Kyrpides N.C."/>
            <person name="Woyke T."/>
        </authorList>
    </citation>
    <scope>NUCLEOTIDE SEQUENCE</scope>
    <source>
        <strain evidence="3">GVMAG-M-3300009155-48</strain>
    </source>
</reference>
<dbReference type="SUPFAM" id="SSF143990">
    <property type="entry name" value="YbiA-like"/>
    <property type="match status" value="1"/>
</dbReference>
<keyword evidence="1" id="KW-0175">Coiled coil</keyword>
<sequence length="682" mass="79678">MVSSKINKDINFVETKTIDPEDNGYHSSLYEMYIHDKPITIALGKQKYTFSSKHVLYYPIYLVVNQKIKAQIGVYEIQSSRSLNVLDNEGDIDLTKFGEPLLYSFVNSKFIEKILSIPVGMDKKEKVEKKEKTDEIVEIDEIDVDENDVMKLKIPQGEMSKEFEKTVKNSKDGIFEIDKHMKQPISLKEETEEDSNKIKLKDFKKSIANKWIENFFKNHHYNIVTNDGEGDCFFYVIRDAFRQIGYNTTVPKLRAALAKELTDDVYQEHRNLYLGFQNEIREHDNDIAEIKKTNAEYKKRMKKLEDKNDEERLIKETNKLADEYKKVFQKKKETLKLQEEYVGYMKDIVSIDKYRAYIQTSNFWADAWAISTLERLLNVKFIIFSEESFKSGDFDGVLNCGDFNKNLEELGTFSPNYYIMTVYGNNHYELLSYYHKRILNFNEIPYDVKVLAVNKCLEKNAGQYYLIQDFRNFKSKLGMDPDLGKKLDEEDEDSDLYDSKVIFMFHSKSDNSPKPGAGSGEKIPKTKVQEYVTLSEIDNWRKKLDDSWGGGIFELDKHKWMSVEHYIQAAKYKKGFPDFYLLFSLDSDSEISKDPSLAKIAGEGGKKNNKTLRPKEVKIDADYHLGRFEEERERAVSAKFSQNEDLKQMLLLTKNALLMEFIRRNPPKKDIILMGVRRTIAK</sequence>
<feature type="domain" description="OTU" evidence="2">
    <location>
        <begin position="221"/>
        <end position="434"/>
    </location>
</feature>
<proteinExistence type="predicted"/>
<organism evidence="3">
    <name type="scientific">viral metagenome</name>
    <dbReference type="NCBI Taxonomy" id="1070528"/>
    <lineage>
        <taxon>unclassified sequences</taxon>
        <taxon>metagenomes</taxon>
        <taxon>organismal metagenomes</taxon>
    </lineage>
</organism>
<evidence type="ECO:0000313" key="3">
    <source>
        <dbReference type="EMBL" id="QHT31753.1"/>
    </source>
</evidence>
<accession>A0A6C0ETB0</accession>
<dbReference type="InterPro" id="IPR012816">
    <property type="entry name" value="NADAR"/>
</dbReference>
<dbReference type="PROSITE" id="PS50802">
    <property type="entry name" value="OTU"/>
    <property type="match status" value="1"/>
</dbReference>
<dbReference type="EMBL" id="MN738925">
    <property type="protein sequence ID" value="QHT31753.1"/>
    <property type="molecule type" value="Genomic_DNA"/>
</dbReference>
<dbReference type="AlphaFoldDB" id="A0A6C0ETB0"/>
<dbReference type="InterPro" id="IPR003323">
    <property type="entry name" value="OTU_dom"/>
</dbReference>
<dbReference type="CDD" id="cd15457">
    <property type="entry name" value="NADAR"/>
    <property type="match status" value="1"/>
</dbReference>
<dbReference type="Gene3D" id="1.10.357.40">
    <property type="entry name" value="YbiA-like"/>
    <property type="match status" value="1"/>
</dbReference>
<protein>
    <recommendedName>
        <fullName evidence="2">OTU domain-containing protein</fullName>
    </recommendedName>
</protein>
<dbReference type="Gene3D" id="3.90.70.80">
    <property type="match status" value="1"/>
</dbReference>